<sequence>MQFKSITLALVGATSLMAHPFAEQAASDLVELDRKPASDGKGTLLFLGLGGEEKRADAGLLPVEERATCQSSATPSCSGKNTARNDICDQLVSELYGDASVSVGQSPRQICYQGAAAESNDYCCVSWHDKVPGLTKGDLAPFAQGILSQCTSNGISGKTYNVLVHNTCTSVCLSNRGTGC</sequence>
<dbReference type="Proteomes" id="UP001497680">
    <property type="component" value="Unassembled WGS sequence"/>
</dbReference>
<protein>
    <submittedName>
        <fullName evidence="1">Uncharacterized protein</fullName>
    </submittedName>
</protein>
<keyword evidence="2" id="KW-1185">Reference proteome</keyword>
<evidence type="ECO:0000313" key="1">
    <source>
        <dbReference type="EMBL" id="KAI6080593.1"/>
    </source>
</evidence>
<proteinExistence type="predicted"/>
<accession>A0ACC0CJH5</accession>
<organism evidence="1 2">
    <name type="scientific">Hypoxylon rubiginosum</name>
    <dbReference type="NCBI Taxonomy" id="110542"/>
    <lineage>
        <taxon>Eukaryota</taxon>
        <taxon>Fungi</taxon>
        <taxon>Dikarya</taxon>
        <taxon>Ascomycota</taxon>
        <taxon>Pezizomycotina</taxon>
        <taxon>Sordariomycetes</taxon>
        <taxon>Xylariomycetidae</taxon>
        <taxon>Xylariales</taxon>
        <taxon>Hypoxylaceae</taxon>
        <taxon>Hypoxylon</taxon>
    </lineage>
</organism>
<comment type="caution">
    <text evidence="1">The sequence shown here is derived from an EMBL/GenBank/DDBJ whole genome shotgun (WGS) entry which is preliminary data.</text>
</comment>
<name>A0ACC0CJH5_9PEZI</name>
<evidence type="ECO:0000313" key="2">
    <source>
        <dbReference type="Proteomes" id="UP001497680"/>
    </source>
</evidence>
<gene>
    <name evidence="1" type="ORF">F4821DRAFT_265755</name>
</gene>
<dbReference type="EMBL" id="MU394433">
    <property type="protein sequence ID" value="KAI6080593.1"/>
    <property type="molecule type" value="Genomic_DNA"/>
</dbReference>
<reference evidence="1 2" key="1">
    <citation type="journal article" date="2022" name="New Phytol.">
        <title>Ecological generalism drives hyperdiversity of secondary metabolite gene clusters in xylarialean endophytes.</title>
        <authorList>
            <person name="Franco M.E.E."/>
            <person name="Wisecaver J.H."/>
            <person name="Arnold A.E."/>
            <person name="Ju Y.M."/>
            <person name="Slot J.C."/>
            <person name="Ahrendt S."/>
            <person name="Moore L.P."/>
            <person name="Eastman K.E."/>
            <person name="Scott K."/>
            <person name="Konkel Z."/>
            <person name="Mondo S.J."/>
            <person name="Kuo A."/>
            <person name="Hayes R.D."/>
            <person name="Haridas S."/>
            <person name="Andreopoulos B."/>
            <person name="Riley R."/>
            <person name="LaButti K."/>
            <person name="Pangilinan J."/>
            <person name="Lipzen A."/>
            <person name="Amirebrahimi M."/>
            <person name="Yan J."/>
            <person name="Adam C."/>
            <person name="Keymanesh K."/>
            <person name="Ng V."/>
            <person name="Louie K."/>
            <person name="Northen T."/>
            <person name="Drula E."/>
            <person name="Henrissat B."/>
            <person name="Hsieh H.M."/>
            <person name="Youens-Clark K."/>
            <person name="Lutzoni F."/>
            <person name="Miadlikowska J."/>
            <person name="Eastwood D.C."/>
            <person name="Hamelin R.C."/>
            <person name="Grigoriev I.V."/>
            <person name="U'Ren J.M."/>
        </authorList>
    </citation>
    <scope>NUCLEOTIDE SEQUENCE [LARGE SCALE GENOMIC DNA]</scope>
    <source>
        <strain evidence="1 2">ER1909</strain>
    </source>
</reference>